<dbReference type="AlphaFoldDB" id="A0A6C0EGM9"/>
<proteinExistence type="predicted"/>
<accession>A0A6C0EGM9</accession>
<protein>
    <submittedName>
        <fullName evidence="1">Uncharacterized protein</fullName>
    </submittedName>
</protein>
<evidence type="ECO:0000313" key="1">
    <source>
        <dbReference type="EMBL" id="QHT27560.1"/>
    </source>
</evidence>
<organism evidence="1">
    <name type="scientific">viral metagenome</name>
    <dbReference type="NCBI Taxonomy" id="1070528"/>
    <lineage>
        <taxon>unclassified sequences</taxon>
        <taxon>metagenomes</taxon>
        <taxon>organismal metagenomes</taxon>
    </lineage>
</organism>
<dbReference type="EMBL" id="MN739824">
    <property type="protein sequence ID" value="QHT27560.1"/>
    <property type="molecule type" value="Genomic_DNA"/>
</dbReference>
<sequence length="176" mass="21522">MRTDPPCPDILLNSLTKDRNNYLSTIEWKKINTILNHNESSPELHKKVKNIIYNYYEKWAFSTAYSIKKKYWKECRLIQYDELKLYAYIGLRKSILNYDSNKISIFTDYAIKYIYDEVYNGIYPRYLFHENHKNILKNHHKIDKHKHKHKHYGKLYRKPFGKSYEKPNNKTQIKHE</sequence>
<reference evidence="1" key="1">
    <citation type="journal article" date="2020" name="Nature">
        <title>Giant virus diversity and host interactions through global metagenomics.</title>
        <authorList>
            <person name="Schulz F."/>
            <person name="Roux S."/>
            <person name="Paez-Espino D."/>
            <person name="Jungbluth S."/>
            <person name="Walsh D.A."/>
            <person name="Denef V.J."/>
            <person name="McMahon K.D."/>
            <person name="Konstantinidis K.T."/>
            <person name="Eloe-Fadrosh E.A."/>
            <person name="Kyrpides N.C."/>
            <person name="Woyke T."/>
        </authorList>
    </citation>
    <scope>NUCLEOTIDE SEQUENCE</scope>
    <source>
        <strain evidence="1">GVMAG-M-3300023179-33</strain>
    </source>
</reference>
<name>A0A6C0EGM9_9ZZZZ</name>